<organism evidence="2 3">
    <name type="scientific">Cohaesibacter marisflavi</name>
    <dbReference type="NCBI Taxonomy" id="655353"/>
    <lineage>
        <taxon>Bacteria</taxon>
        <taxon>Pseudomonadati</taxon>
        <taxon>Pseudomonadota</taxon>
        <taxon>Alphaproteobacteria</taxon>
        <taxon>Hyphomicrobiales</taxon>
        <taxon>Cohaesibacteraceae</taxon>
    </lineage>
</organism>
<dbReference type="EMBL" id="FOVR01000038">
    <property type="protein sequence ID" value="SFP23366.1"/>
    <property type="molecule type" value="Genomic_DNA"/>
</dbReference>
<dbReference type="Proteomes" id="UP000199236">
    <property type="component" value="Unassembled WGS sequence"/>
</dbReference>
<accession>A0A1I5NPY9</accession>
<reference evidence="2 3" key="1">
    <citation type="submission" date="2016-10" db="EMBL/GenBank/DDBJ databases">
        <authorList>
            <person name="de Groot N.N."/>
        </authorList>
    </citation>
    <scope>NUCLEOTIDE SEQUENCE [LARGE SCALE GENOMIC DNA]</scope>
    <source>
        <strain evidence="2 3">CGMCC 1.9157</strain>
    </source>
</reference>
<keyword evidence="3" id="KW-1185">Reference proteome</keyword>
<dbReference type="STRING" id="655353.SAMN04488056_1381"/>
<evidence type="ECO:0000313" key="3">
    <source>
        <dbReference type="Proteomes" id="UP000199236"/>
    </source>
</evidence>
<dbReference type="Pfam" id="PF13701">
    <property type="entry name" value="DDE_Tnp_1_4"/>
    <property type="match status" value="1"/>
</dbReference>
<dbReference type="InterPro" id="IPR025668">
    <property type="entry name" value="Tnp_DDE_dom"/>
</dbReference>
<sequence length="104" mass="12247">MENMIKEHKLYTKSDRTSCHRWEANQFRLFLHTGAYWLLLKLRRAAPKRSKWRGASFETIRRSFLKIAVRVEQLKSKIKIAFPTACPNQSMMILLAQRIAAQSP</sequence>
<evidence type="ECO:0000313" key="2">
    <source>
        <dbReference type="EMBL" id="SFP23366.1"/>
    </source>
</evidence>
<feature type="domain" description="Transposase DDE" evidence="1">
    <location>
        <begin position="1"/>
        <end position="101"/>
    </location>
</feature>
<name>A0A1I5NPY9_9HYPH</name>
<protein>
    <submittedName>
        <fullName evidence="2">Transposase DDE domain group 1</fullName>
    </submittedName>
</protein>
<evidence type="ECO:0000259" key="1">
    <source>
        <dbReference type="Pfam" id="PF13701"/>
    </source>
</evidence>
<gene>
    <name evidence="2" type="ORF">SAMN04488056_1381</name>
</gene>
<dbReference type="AlphaFoldDB" id="A0A1I5NPY9"/>
<proteinExistence type="predicted"/>